<keyword evidence="2" id="KW-1185">Reference proteome</keyword>
<organism evidence="1 2">
    <name type="scientific">Psilocybe cyanescens</name>
    <dbReference type="NCBI Taxonomy" id="93625"/>
    <lineage>
        <taxon>Eukaryota</taxon>
        <taxon>Fungi</taxon>
        <taxon>Dikarya</taxon>
        <taxon>Basidiomycota</taxon>
        <taxon>Agaricomycotina</taxon>
        <taxon>Agaricomycetes</taxon>
        <taxon>Agaricomycetidae</taxon>
        <taxon>Agaricales</taxon>
        <taxon>Agaricineae</taxon>
        <taxon>Strophariaceae</taxon>
        <taxon>Psilocybe</taxon>
    </lineage>
</organism>
<gene>
    <name evidence="1" type="ORF">CVT25_000361</name>
</gene>
<proteinExistence type="predicted"/>
<dbReference type="EMBL" id="NHYD01002732">
    <property type="protein sequence ID" value="PPQ85323.1"/>
    <property type="molecule type" value="Genomic_DNA"/>
</dbReference>
<accession>A0A409X3I4</accession>
<sequence>MYAPNEVRNIEDRQRTASFLIHRISIYLAQLYAHNDTDGGWGCCLRLRVILPSTLAQDPSFSSSRAGLQGENRNSGARFQFPYPSQVGRLWNMRAFVVGVQSRSAGRIDGNRVQHLPSKPDFPFLLKPHWALVDGARMRAHSYLPSTVGITEHMPVLLRNIRHPTSSLKTHRPSLVACDSCDATISAFAKDRESNAGGRGQGQSQGRR</sequence>
<comment type="caution">
    <text evidence="1">The sequence shown here is derived from an EMBL/GenBank/DDBJ whole genome shotgun (WGS) entry which is preliminary data.</text>
</comment>
<dbReference type="AlphaFoldDB" id="A0A409X3I4"/>
<evidence type="ECO:0000313" key="1">
    <source>
        <dbReference type="EMBL" id="PPQ85323.1"/>
    </source>
</evidence>
<reference evidence="1 2" key="1">
    <citation type="journal article" date="2018" name="Evol. Lett.">
        <title>Horizontal gene cluster transfer increased hallucinogenic mushroom diversity.</title>
        <authorList>
            <person name="Reynolds H.T."/>
            <person name="Vijayakumar V."/>
            <person name="Gluck-Thaler E."/>
            <person name="Korotkin H.B."/>
            <person name="Matheny P.B."/>
            <person name="Slot J.C."/>
        </authorList>
    </citation>
    <scope>NUCLEOTIDE SEQUENCE [LARGE SCALE GENOMIC DNA]</scope>
    <source>
        <strain evidence="1 2">2631</strain>
    </source>
</reference>
<dbReference type="InParanoid" id="A0A409X3I4"/>
<dbReference type="Proteomes" id="UP000283269">
    <property type="component" value="Unassembled WGS sequence"/>
</dbReference>
<evidence type="ECO:0000313" key="2">
    <source>
        <dbReference type="Proteomes" id="UP000283269"/>
    </source>
</evidence>
<protein>
    <submittedName>
        <fullName evidence="1">Uncharacterized protein</fullName>
    </submittedName>
</protein>
<name>A0A409X3I4_PSICY</name>